<dbReference type="Proteomes" id="UP000426246">
    <property type="component" value="Chromosome"/>
</dbReference>
<evidence type="ECO:0000313" key="2">
    <source>
        <dbReference type="EMBL" id="QGQ97323.1"/>
    </source>
</evidence>
<dbReference type="InterPro" id="IPR005624">
    <property type="entry name" value="PduO/GlcC-like"/>
</dbReference>
<evidence type="ECO:0000313" key="3">
    <source>
        <dbReference type="Proteomes" id="UP000426246"/>
    </source>
</evidence>
<dbReference type="NCBIfam" id="NF002696">
    <property type="entry name" value="PRK02487.1-5"/>
    <property type="match status" value="1"/>
</dbReference>
<dbReference type="KEGG" id="ppsc:EHS13_21750"/>
<dbReference type="Pfam" id="PF03928">
    <property type="entry name" value="HbpS-like"/>
    <property type="match status" value="1"/>
</dbReference>
<dbReference type="OrthoDB" id="9815315at2"/>
<dbReference type="Gene3D" id="3.30.450.150">
    <property type="entry name" value="Haem-degrading domain"/>
    <property type="match status" value="1"/>
</dbReference>
<comment type="similarity">
    <text evidence="1">Belongs to the UPF0303 family.</text>
</comment>
<reference evidence="3" key="1">
    <citation type="submission" date="2018-11" db="EMBL/GenBank/DDBJ databases">
        <title>Complete genome sequence of Paenibacillus sp. ML311-T8.</title>
        <authorList>
            <person name="Nam Y.-D."/>
            <person name="Kang J."/>
            <person name="Chung W.-H."/>
            <person name="Park Y.S."/>
        </authorList>
    </citation>
    <scope>NUCLEOTIDE SEQUENCE [LARGE SCALE GENOMIC DNA]</scope>
    <source>
        <strain evidence="3">ML311-T8</strain>
    </source>
</reference>
<keyword evidence="3" id="KW-1185">Reference proteome</keyword>
<proteinExistence type="inferred from homology"/>
<evidence type="ECO:0000256" key="1">
    <source>
        <dbReference type="HAMAP-Rule" id="MF_00761"/>
    </source>
</evidence>
<dbReference type="InterPro" id="IPR010371">
    <property type="entry name" value="YBR137W-like"/>
</dbReference>
<organism evidence="2 3">
    <name type="scientific">Paenibacillus psychroresistens</name>
    <dbReference type="NCBI Taxonomy" id="1778678"/>
    <lineage>
        <taxon>Bacteria</taxon>
        <taxon>Bacillati</taxon>
        <taxon>Bacillota</taxon>
        <taxon>Bacilli</taxon>
        <taxon>Bacillales</taxon>
        <taxon>Paenibacillaceae</taxon>
        <taxon>Paenibacillus</taxon>
    </lineage>
</organism>
<dbReference type="SUPFAM" id="SSF143744">
    <property type="entry name" value="GlcG-like"/>
    <property type="match status" value="1"/>
</dbReference>
<dbReference type="HAMAP" id="MF_00761">
    <property type="entry name" value="UPF0303"/>
    <property type="match status" value="1"/>
</dbReference>
<dbReference type="EMBL" id="CP034235">
    <property type="protein sequence ID" value="QGQ97323.1"/>
    <property type="molecule type" value="Genomic_DNA"/>
</dbReference>
<name>A0A6B8RP93_9BACL</name>
<protein>
    <recommendedName>
        <fullName evidence="1">UPF0303 protein EHS13_21750</fullName>
    </recommendedName>
</protein>
<dbReference type="AlphaFoldDB" id="A0A6B8RP93"/>
<dbReference type="PANTHER" id="PTHR28255:SF1">
    <property type="entry name" value="UPF0303 PROTEIN YBR137W"/>
    <property type="match status" value="1"/>
</dbReference>
<dbReference type="RefSeq" id="WP_155702426.1">
    <property type="nucleotide sequence ID" value="NZ_CP034235.1"/>
</dbReference>
<dbReference type="InterPro" id="IPR038084">
    <property type="entry name" value="PduO/GlcC-like_sf"/>
</dbReference>
<dbReference type="PANTHER" id="PTHR28255">
    <property type="match status" value="1"/>
</dbReference>
<gene>
    <name evidence="2" type="ORF">EHS13_21750</name>
</gene>
<accession>A0A6B8RP93</accession>
<sequence>MTDDQLLEELLQEEKELQFDSFSNETALCIGMAIIDRAKAESKSITIDIRIGEQQVFHYACPGTSADNDAWTARKACIVDRFGRSSYYLEVELRAAGKTIADRYFLDPSRYAPYNGAFPIRVRGAGLIGSVVVSGLPGNQDHKLVTAVLRQVIDVSAVH</sequence>
<dbReference type="PIRSF" id="PIRSF008757">
    <property type="entry name" value="UCP008757"/>
    <property type="match status" value="1"/>
</dbReference>